<evidence type="ECO:0000313" key="1">
    <source>
        <dbReference type="EMBL" id="AUB56329.1"/>
    </source>
</evidence>
<dbReference type="GeneID" id="35121957"/>
<dbReference type="EMBL" id="CP017766">
    <property type="protein sequence ID" value="AUB56329.1"/>
    <property type="molecule type" value="Genomic_DNA"/>
</dbReference>
<name>A0A2H4VE03_9EURY</name>
<proteinExistence type="predicted"/>
<dbReference type="RefSeq" id="WP_100906308.1">
    <property type="nucleotide sequence ID" value="NZ_CP017766.1"/>
</dbReference>
<evidence type="ECO:0000313" key="2">
    <source>
        <dbReference type="Proteomes" id="UP000232806"/>
    </source>
</evidence>
<sequence length="188" mass="22179">MKISPNFSDDNYVQLTFENEEDWQKAIDMMEDRIDGRFLKLIDRIKGEEYSGFAVLALDCLLIETLQQFKEGVTETPYGQNKEYFINFLTKTSFNQYFDEYLARKFYQHVRNGILHQAETKEGTTIRITSSLPLVSKDGRSLIINRAKFHEELCNVFYQYLADLREGKDTDLRINFKNKMDHICRIGD</sequence>
<dbReference type="AlphaFoldDB" id="A0A2H4VE03"/>
<organism evidence="1 2">
    <name type="scientific">Methanobacterium subterraneum</name>
    <dbReference type="NCBI Taxonomy" id="59277"/>
    <lineage>
        <taxon>Archaea</taxon>
        <taxon>Methanobacteriati</taxon>
        <taxon>Methanobacteriota</taxon>
        <taxon>Methanomada group</taxon>
        <taxon>Methanobacteria</taxon>
        <taxon>Methanobacteriales</taxon>
        <taxon>Methanobacteriaceae</taxon>
        <taxon>Methanobacterium</taxon>
    </lineage>
</organism>
<reference evidence="1 2" key="1">
    <citation type="submission" date="2016-10" db="EMBL/GenBank/DDBJ databases">
        <title>Comparative genomics between deep and shallow subseafloor isolates.</title>
        <authorList>
            <person name="Ishii S."/>
            <person name="Miller J.R."/>
            <person name="Sutton G."/>
            <person name="Suzuki S."/>
            <person name="Methe B."/>
            <person name="Inagaki F."/>
            <person name="Imachi H."/>
        </authorList>
    </citation>
    <scope>NUCLEOTIDE SEQUENCE [LARGE SCALE GENOMIC DNA]</scope>
    <source>
        <strain evidence="1 2">MO-MB1</strain>
    </source>
</reference>
<accession>A0A2H4VE03</accession>
<gene>
    <name evidence="1" type="ORF">BK007_10095</name>
</gene>
<dbReference type="Proteomes" id="UP000232806">
    <property type="component" value="Chromosome"/>
</dbReference>
<protein>
    <submittedName>
        <fullName evidence="1">Uncharacterized protein</fullName>
    </submittedName>
</protein>